<feature type="transmembrane region" description="Helical" evidence="1">
    <location>
        <begin position="107"/>
        <end position="126"/>
    </location>
</feature>
<feature type="transmembrane region" description="Helical" evidence="1">
    <location>
        <begin position="281"/>
        <end position="311"/>
    </location>
</feature>
<evidence type="ECO:0000256" key="1">
    <source>
        <dbReference type="SAM" id="Phobius"/>
    </source>
</evidence>
<protein>
    <submittedName>
        <fullName evidence="2">Uncharacterized protein</fullName>
    </submittedName>
</protein>
<feature type="transmembrane region" description="Helical" evidence="1">
    <location>
        <begin position="465"/>
        <end position="483"/>
    </location>
</feature>
<comment type="caution">
    <text evidence="2">The sequence shown here is derived from an EMBL/GenBank/DDBJ whole genome shotgun (WGS) entry which is preliminary data.</text>
</comment>
<sequence length="627" mass="70960">MIAIVAIPLLLWCICLVLGITFRNLSGKPSDRHLFVTGLIVFFASFYLFATPFMLLGWNIRYLLLALTVFYGICFCFAVPVTLKYLRKNKKRITGQLRTFAADRYHLLLFLLFLVMIVWQISYVVLFQHTDIDDSYYLAQANTFAFTGSVGTVEPSSGLAGFSASNQYALVSFEILYALIHNVFGVNIAFLAHTVWPVFAIVCHYAVIRAIARKVSRSLHLEFCLLYSIINLYGGSTIYGSGSFLLQRIWQGKSFFVAIFLPIMILAFLELSEKISFREVVFLWLILLAGFGTTTVAVYLYPILYFCLWAGKSISERKFRSSAMLCLPILGVLPWVLTKLVLIYTGSADTVSVQEQVTEGVDTLSYFDQLFTRFLNSRGIFLIGFIAALLIVLLFSMKRIRQVIVYPTLILFLTFANPAAITPVAQLVTGTAVYWRIFWLLHIPLTMVIAMILLAEKCVSNRERVLAVSVAATLIFSCGSSVFENGTWELRENPYKLDSRSVQIADAIHADVGTDSSKTLFLPEEISYGIREYCGDIATFINRYSSGTFEVNKKAAEYSSLQTQLYTPLYEDCHWDAAQIEQQMQSSGIDYLVLYTRTLPENTLPESFTCIWQNDEFSLFRCSQSQD</sequence>
<dbReference type="Proteomes" id="UP000290106">
    <property type="component" value="Unassembled WGS sequence"/>
</dbReference>
<dbReference type="OrthoDB" id="1827913at2"/>
<keyword evidence="1" id="KW-0472">Membrane</keyword>
<feature type="transmembrane region" description="Helical" evidence="1">
    <location>
        <begin position="34"/>
        <end position="56"/>
    </location>
</feature>
<accession>A0A4Q1RFW5</accession>
<keyword evidence="1" id="KW-1133">Transmembrane helix</keyword>
<name>A0A4Q1RFW5_9FIRM</name>
<organism evidence="2 3">
    <name type="scientific">Blautia faecicola</name>
    <dbReference type="NCBI Taxonomy" id="2509240"/>
    <lineage>
        <taxon>Bacteria</taxon>
        <taxon>Bacillati</taxon>
        <taxon>Bacillota</taxon>
        <taxon>Clostridia</taxon>
        <taxon>Lachnospirales</taxon>
        <taxon>Lachnospiraceae</taxon>
        <taxon>Blautia</taxon>
    </lineage>
</organism>
<reference evidence="2 3" key="1">
    <citation type="submission" date="2019-01" db="EMBL/GenBank/DDBJ databases">
        <title>Blautia sp. nov. KGMB01111 isolated human feces.</title>
        <authorList>
            <person name="Park J.-E."/>
            <person name="Kim J.-S."/>
            <person name="Park S.-H."/>
        </authorList>
    </citation>
    <scope>NUCLEOTIDE SEQUENCE [LARGE SCALE GENOMIC DNA]</scope>
    <source>
        <strain evidence="2 3">KGMB01111</strain>
    </source>
</reference>
<dbReference type="Pfam" id="PF19554">
    <property type="entry name" value="DUF6077"/>
    <property type="match status" value="1"/>
</dbReference>
<dbReference type="RefSeq" id="WP_129257149.1">
    <property type="nucleotide sequence ID" value="NZ_SDKC01000001.1"/>
</dbReference>
<feature type="transmembrane region" description="Helical" evidence="1">
    <location>
        <begin position="379"/>
        <end position="396"/>
    </location>
</feature>
<feature type="transmembrane region" description="Helical" evidence="1">
    <location>
        <begin position="433"/>
        <end position="453"/>
    </location>
</feature>
<keyword evidence="3" id="KW-1185">Reference proteome</keyword>
<evidence type="ECO:0000313" key="3">
    <source>
        <dbReference type="Proteomes" id="UP000290106"/>
    </source>
</evidence>
<dbReference type="EMBL" id="SDKC01000001">
    <property type="protein sequence ID" value="RXS74510.1"/>
    <property type="molecule type" value="Genomic_DNA"/>
</dbReference>
<dbReference type="AlphaFoldDB" id="A0A4Q1RFW5"/>
<evidence type="ECO:0000313" key="2">
    <source>
        <dbReference type="EMBL" id="RXS74510.1"/>
    </source>
</evidence>
<feature type="transmembrane region" description="Helical" evidence="1">
    <location>
        <begin position="6"/>
        <end position="22"/>
    </location>
</feature>
<gene>
    <name evidence="2" type="ORF">ETP43_04330</name>
</gene>
<feature type="transmembrane region" description="Helical" evidence="1">
    <location>
        <begin position="250"/>
        <end position="269"/>
    </location>
</feature>
<feature type="transmembrane region" description="Helical" evidence="1">
    <location>
        <begin position="62"/>
        <end position="86"/>
    </location>
</feature>
<keyword evidence="1" id="KW-0812">Transmembrane</keyword>
<proteinExistence type="predicted"/>
<feature type="transmembrane region" description="Helical" evidence="1">
    <location>
        <begin position="323"/>
        <end position="344"/>
    </location>
</feature>
<dbReference type="InterPro" id="IPR045723">
    <property type="entry name" value="DUF6077"/>
</dbReference>
<feature type="transmembrane region" description="Helical" evidence="1">
    <location>
        <begin position="175"/>
        <end position="208"/>
    </location>
</feature>
<feature type="transmembrane region" description="Helical" evidence="1">
    <location>
        <begin position="403"/>
        <end position="421"/>
    </location>
</feature>